<feature type="compositionally biased region" description="Basic residues" evidence="1">
    <location>
        <begin position="130"/>
        <end position="145"/>
    </location>
</feature>
<keyword evidence="4" id="KW-1185">Reference proteome</keyword>
<dbReference type="OrthoDB" id="6624230at2759"/>
<accession>A0A4Y2S8I1</accession>
<feature type="region of interest" description="Disordered" evidence="1">
    <location>
        <begin position="193"/>
        <end position="214"/>
    </location>
</feature>
<dbReference type="EMBL" id="BGPR01020325">
    <property type="protein sequence ID" value="GBN84357.1"/>
    <property type="molecule type" value="Genomic_DNA"/>
</dbReference>
<feature type="compositionally biased region" description="Basic and acidic residues" evidence="1">
    <location>
        <begin position="433"/>
        <end position="443"/>
    </location>
</feature>
<evidence type="ECO:0000313" key="3">
    <source>
        <dbReference type="EMBL" id="GBN84357.1"/>
    </source>
</evidence>
<comment type="caution">
    <text evidence="3">The sequence shown here is derived from an EMBL/GenBank/DDBJ whole genome shotgun (WGS) entry which is preliminary data.</text>
</comment>
<gene>
    <name evidence="3" type="primary">ORF1_100</name>
    <name evidence="3" type="ORF">AVEN_7819_1</name>
</gene>
<dbReference type="PANTHER" id="PTHR33273">
    <property type="entry name" value="DOMAIN-CONTAINING PROTEIN, PUTATIVE-RELATED"/>
    <property type="match status" value="1"/>
</dbReference>
<evidence type="ECO:0000313" key="4">
    <source>
        <dbReference type="Proteomes" id="UP000499080"/>
    </source>
</evidence>
<dbReference type="AlphaFoldDB" id="A0A4Y2S8I1"/>
<sequence length="534" mass="59873">MSTSMHSSSSIDQVSASHSLHASATSECTLVPSNIDELNSYIASNSNPQTLELCCSVISVLEAYLDSLDKSTCSQEHFLAVFHLYKLSSIRSGFLTEKLAQLIHENETLHKNADCPSDSSSSSSKTQDKPKKRLKHKSSFSQRRNNKKFQKIDPSIITSNRFKPIAESEDENEMEHSNVDEEFPLLSDKDSTELGSQAYAPNHSNTKDKSVTPNKRHYIPPIIIDNPSNATQLIKSFNELTMKPVEGRMISKDRFKVFPPDADAHRAIQKSIKDNNLKSHTFELEEERQLKVVIRNLPADFPPQDIIDTLKGFQFKPTQCHPLRHRKTNTNMPLFLVTLPKTADSKEIFQLTSIGHFRVKVEPLKRKTTPAQCYNCQDFYHHSRFCLRDPKCLKCAGKHTTQSCKKPADTPATCCHCNGPHTANFSGCPENPINKKQEKEAKQPKRSFKPAPSNAWSNPQALAQVKAPTLQQASFIAHDTNTPQNSSKTPVQTVSQTNNGSPLLLQISQMINSFMAQLNTVLQNSQVGQHVQQL</sequence>
<name>A0A4Y2S8I1_ARAVE</name>
<dbReference type="Pfam" id="PF07530">
    <property type="entry name" value="PRE_C2HC"/>
    <property type="match status" value="1"/>
</dbReference>
<feature type="region of interest" description="Disordered" evidence="1">
    <location>
        <begin position="478"/>
        <end position="497"/>
    </location>
</feature>
<dbReference type="InterPro" id="IPR006579">
    <property type="entry name" value="Pre_C2HC_dom"/>
</dbReference>
<reference evidence="3 4" key="1">
    <citation type="journal article" date="2019" name="Sci. Rep.">
        <title>Orb-weaving spider Araneus ventricosus genome elucidates the spidroin gene catalogue.</title>
        <authorList>
            <person name="Kono N."/>
            <person name="Nakamura H."/>
            <person name="Ohtoshi R."/>
            <person name="Moran D.A.P."/>
            <person name="Shinohara A."/>
            <person name="Yoshida Y."/>
            <person name="Fujiwara M."/>
            <person name="Mori M."/>
            <person name="Tomita M."/>
            <person name="Arakawa K."/>
        </authorList>
    </citation>
    <scope>NUCLEOTIDE SEQUENCE [LARGE SCALE GENOMIC DNA]</scope>
</reference>
<organism evidence="3 4">
    <name type="scientific">Araneus ventricosus</name>
    <name type="common">Orbweaver spider</name>
    <name type="synonym">Epeira ventricosa</name>
    <dbReference type="NCBI Taxonomy" id="182803"/>
    <lineage>
        <taxon>Eukaryota</taxon>
        <taxon>Metazoa</taxon>
        <taxon>Ecdysozoa</taxon>
        <taxon>Arthropoda</taxon>
        <taxon>Chelicerata</taxon>
        <taxon>Arachnida</taxon>
        <taxon>Araneae</taxon>
        <taxon>Araneomorphae</taxon>
        <taxon>Entelegynae</taxon>
        <taxon>Araneoidea</taxon>
        <taxon>Araneidae</taxon>
        <taxon>Araneus</taxon>
    </lineage>
</organism>
<dbReference type="SMART" id="SM00596">
    <property type="entry name" value="PRE_C2HC"/>
    <property type="match status" value="1"/>
</dbReference>
<evidence type="ECO:0000256" key="1">
    <source>
        <dbReference type="SAM" id="MobiDB-lite"/>
    </source>
</evidence>
<dbReference type="PANTHER" id="PTHR33273:SF2">
    <property type="entry name" value="ENDONUCLEASE_EXONUCLEASE_PHOSPHATASE DOMAIN-CONTAINING PROTEIN"/>
    <property type="match status" value="1"/>
</dbReference>
<feature type="region of interest" description="Disordered" evidence="1">
    <location>
        <begin position="426"/>
        <end position="456"/>
    </location>
</feature>
<feature type="region of interest" description="Disordered" evidence="1">
    <location>
        <begin position="111"/>
        <end position="145"/>
    </location>
</feature>
<feature type="domain" description="Pre-C2HC" evidence="2">
    <location>
        <begin position="303"/>
        <end position="371"/>
    </location>
</feature>
<dbReference type="Proteomes" id="UP000499080">
    <property type="component" value="Unassembled WGS sequence"/>
</dbReference>
<evidence type="ECO:0000259" key="2">
    <source>
        <dbReference type="SMART" id="SM00596"/>
    </source>
</evidence>
<proteinExistence type="predicted"/>
<protein>
    <submittedName>
        <fullName evidence="3">Nucleic-acid-binding protein from transposon X-element</fullName>
    </submittedName>
</protein>